<protein>
    <recommendedName>
        <fullName evidence="5">Kinesin motor domain-containing protein</fullName>
    </recommendedName>
</protein>
<proteinExistence type="inferred from homology"/>
<feature type="compositionally biased region" description="Polar residues" evidence="4">
    <location>
        <begin position="717"/>
        <end position="727"/>
    </location>
</feature>
<comment type="caution">
    <text evidence="6">The sequence shown here is derived from an EMBL/GenBank/DDBJ whole genome shotgun (WGS) entry which is preliminary data.</text>
</comment>
<reference evidence="6 7" key="1">
    <citation type="submission" date="2021-06" db="EMBL/GenBank/DDBJ databases">
        <authorList>
            <person name="Palmer J.M."/>
        </authorList>
    </citation>
    <scope>NUCLEOTIDE SEQUENCE [LARGE SCALE GENOMIC DNA]</scope>
    <source>
        <strain evidence="6 7">XC_2019</strain>
        <tissue evidence="6">Muscle</tissue>
    </source>
</reference>
<comment type="subcellular location">
    <subcellularLocation>
        <location evidence="1">Cytoplasm</location>
        <location evidence="1">Cytoskeleton</location>
    </subcellularLocation>
</comment>
<feature type="compositionally biased region" description="Low complexity" evidence="4">
    <location>
        <begin position="904"/>
        <end position="935"/>
    </location>
</feature>
<dbReference type="EMBL" id="JAHRIN010017578">
    <property type="protein sequence ID" value="MEQ2197371.1"/>
    <property type="molecule type" value="Genomic_DNA"/>
</dbReference>
<feature type="region of interest" description="Disordered" evidence="4">
    <location>
        <begin position="175"/>
        <end position="197"/>
    </location>
</feature>
<feature type="compositionally biased region" description="Low complexity" evidence="4">
    <location>
        <begin position="373"/>
        <end position="390"/>
    </location>
</feature>
<feature type="region of interest" description="Disordered" evidence="4">
    <location>
        <begin position="337"/>
        <end position="390"/>
    </location>
</feature>
<comment type="similarity">
    <text evidence="3">Belongs to the TRAFAC class myosin-kinesin ATPase superfamily. Kinesin family.</text>
</comment>
<feature type="compositionally biased region" description="Low complexity" evidence="4">
    <location>
        <begin position="883"/>
        <end position="892"/>
    </location>
</feature>
<keyword evidence="2" id="KW-0963">Cytoplasm</keyword>
<feature type="compositionally biased region" description="Low complexity" evidence="4">
    <location>
        <begin position="954"/>
        <end position="966"/>
    </location>
</feature>
<dbReference type="InterPro" id="IPR027640">
    <property type="entry name" value="Kinesin-like_fam"/>
</dbReference>
<evidence type="ECO:0000313" key="6">
    <source>
        <dbReference type="EMBL" id="MEQ2197371.1"/>
    </source>
</evidence>
<gene>
    <name evidence="6" type="ORF">XENOCAPTIV_028391</name>
</gene>
<evidence type="ECO:0000256" key="4">
    <source>
        <dbReference type="SAM" id="MobiDB-lite"/>
    </source>
</evidence>
<feature type="compositionally biased region" description="Polar residues" evidence="4">
    <location>
        <begin position="1032"/>
        <end position="1042"/>
    </location>
</feature>
<feature type="compositionally biased region" description="Polar residues" evidence="4">
    <location>
        <begin position="337"/>
        <end position="352"/>
    </location>
</feature>
<dbReference type="InterPro" id="IPR001752">
    <property type="entry name" value="Kinesin_motor_dom"/>
</dbReference>
<feature type="region of interest" description="Disordered" evidence="4">
    <location>
        <begin position="771"/>
        <end position="834"/>
    </location>
</feature>
<feature type="region of interest" description="Disordered" evidence="4">
    <location>
        <begin position="951"/>
        <end position="999"/>
    </location>
</feature>
<sequence>MIPCAISWLYSSIERRREKTWTDLTVSVSAIELCCGEEDTLRDLLGEVVPSPGSVQDSPKAHIRVTEDPVYGIQVQESSRGTTKLTMIDVCKEVDVDFRSLRLRGKLYRSSSDQSCDTVIQINLDGSAHSKAAPLLTQPEFVPIIPSLHPNKSDLDDPEFTALLQELLRIPQLHGEKKTEETVQGDSEGLGAEGKPPERDCLKCDTFAELQERLGCIDGSEVTMEVLKSSLKGATLKNILTKTLPQKETFKAPHTLLNVGKCCSQATVGEKQTDGSLPGDSFKREDSGLFDCEECSANSSSEELMNHALGLSMAYPSVLPTTRAVKSGNNVPSKCFEANSQSKAATNPSEYQLQEKQENHEAADWFKPDKRASPIGNSSPISPSSSCSSSHSMAKTVVIGDHKAKDSKEMKATITVTVQQPLDKMGQDELVFSMVEEVIISGAYDSATTGGNIICIRDPAQSQEHGQTAVSSQPIRIIADVSDDCSAAASTVVQPASTDQNNEKAAYQFKREIRLLPSFINPMLMNMNLNCELDGAKENESTCAAFKEINSASELKRLNTKGLENNNVDKQSQSCASEIHHLKKSDETCSQICYDQLTSEDKDFCKKTLENKMCEKRLENTHKGHPQACKHAPSTHNQKVSEVVEIACRQDGSNHKTTGVSSGCYETMPGFFATGSLPRSWQKSNHRENPSRVVISSTPCSPGESLERMHGRRQSTENHSLYTSSPQKYIPEVKQDSGKTRKHGKSSSRLRCPADNSSRLFNTKLEQLARRTNSLGRTSRDFPIIERGTSSTSMSSKGSNEASCKASYKENYDGDSTFPRANRSPRRNPRSEHSHHFFHTENPLLQSAKHSHSKLSAVGKLKIATPKVRRQSAPSIKNLSHKALQQSSRSASLSADSKMVSFERTSSFFSSSPPRSYRSISRTPSQSSTCSSTKSAIQGFVNGRLTDLLRERSSSPSSSGPDQMSPLRSPYSQMTAPRTPDHLSGHASDTTSVLSGDLPPAMGKTSLHFSNRSSLVSSGYDSLVRDSEAMGSATSNRDSVSNRSGSLLSVTRSSRSSRRRGNTGKTPLVKPE</sequence>
<dbReference type="PANTHER" id="PTHR21608:SF8">
    <property type="entry name" value="KINESIN-LIKE PROTEIN KIF26B"/>
    <property type="match status" value="1"/>
</dbReference>
<organism evidence="6 7">
    <name type="scientific">Xenoophorus captivus</name>
    <dbReference type="NCBI Taxonomy" id="1517983"/>
    <lineage>
        <taxon>Eukaryota</taxon>
        <taxon>Metazoa</taxon>
        <taxon>Chordata</taxon>
        <taxon>Craniata</taxon>
        <taxon>Vertebrata</taxon>
        <taxon>Euteleostomi</taxon>
        <taxon>Actinopterygii</taxon>
        <taxon>Neopterygii</taxon>
        <taxon>Teleostei</taxon>
        <taxon>Neoteleostei</taxon>
        <taxon>Acanthomorphata</taxon>
        <taxon>Ovalentaria</taxon>
        <taxon>Atherinomorphae</taxon>
        <taxon>Cyprinodontiformes</taxon>
        <taxon>Goodeidae</taxon>
        <taxon>Xenoophorus</taxon>
    </lineage>
</organism>
<dbReference type="PANTHER" id="PTHR21608">
    <property type="entry name" value="KINESIN-LIKE PROTEIN CG14535"/>
    <property type="match status" value="1"/>
</dbReference>
<comment type="caution">
    <text evidence="3">Lacks conserved residue(s) required for the propagation of feature annotation.</text>
</comment>
<evidence type="ECO:0000256" key="1">
    <source>
        <dbReference type="ARBA" id="ARBA00004245"/>
    </source>
</evidence>
<accession>A0ABV0QNE5</accession>
<feature type="region of interest" description="Disordered" evidence="4">
    <location>
        <begin position="680"/>
        <end position="758"/>
    </location>
</feature>
<feature type="compositionally biased region" description="Low complexity" evidence="4">
    <location>
        <begin position="1043"/>
        <end position="1054"/>
    </location>
</feature>
<feature type="compositionally biased region" description="Basic and acidic residues" evidence="4">
    <location>
        <begin position="353"/>
        <end position="372"/>
    </location>
</feature>
<feature type="domain" description="Kinesin motor" evidence="5">
    <location>
        <begin position="1"/>
        <end position="76"/>
    </location>
</feature>
<evidence type="ECO:0000256" key="3">
    <source>
        <dbReference type="PROSITE-ProRule" id="PRU00283"/>
    </source>
</evidence>
<feature type="region of interest" description="Disordered" evidence="4">
    <location>
        <begin position="862"/>
        <end position="892"/>
    </location>
</feature>
<dbReference type="Proteomes" id="UP001434883">
    <property type="component" value="Unassembled WGS sequence"/>
</dbReference>
<dbReference type="PROSITE" id="PS50067">
    <property type="entry name" value="KINESIN_MOTOR_2"/>
    <property type="match status" value="1"/>
</dbReference>
<feature type="compositionally biased region" description="Low complexity" evidence="4">
    <location>
        <begin position="788"/>
        <end position="799"/>
    </location>
</feature>
<evidence type="ECO:0000256" key="2">
    <source>
        <dbReference type="ARBA" id="ARBA00023212"/>
    </source>
</evidence>
<evidence type="ECO:0000259" key="5">
    <source>
        <dbReference type="PROSITE" id="PS50067"/>
    </source>
</evidence>
<feature type="region of interest" description="Disordered" evidence="4">
    <location>
        <begin position="1027"/>
        <end position="1072"/>
    </location>
</feature>
<evidence type="ECO:0000313" key="7">
    <source>
        <dbReference type="Proteomes" id="UP001434883"/>
    </source>
</evidence>
<keyword evidence="2" id="KW-0206">Cytoskeleton</keyword>
<feature type="region of interest" description="Disordered" evidence="4">
    <location>
        <begin position="904"/>
        <end position="936"/>
    </location>
</feature>
<name>A0ABV0QNE5_9TELE</name>
<keyword evidence="7" id="KW-1185">Reference proteome</keyword>